<protein>
    <submittedName>
        <fullName evidence="3">MR-MLE family protein</fullName>
    </submittedName>
</protein>
<evidence type="ECO:0000313" key="4">
    <source>
        <dbReference type="Proteomes" id="UP000094795"/>
    </source>
</evidence>
<dbReference type="SUPFAM" id="SSF54826">
    <property type="entry name" value="Enolase N-terminal domain-like"/>
    <property type="match status" value="1"/>
</dbReference>
<keyword evidence="4" id="KW-1185">Reference proteome</keyword>
<dbReference type="InterPro" id="IPR013342">
    <property type="entry name" value="Mandelate_racemase_C"/>
</dbReference>
<dbReference type="Pfam" id="PF13378">
    <property type="entry name" value="MR_MLE_C"/>
    <property type="match status" value="1"/>
</dbReference>
<accession>A0A1C1YRM8</accession>
<dbReference type="PANTHER" id="PTHR48080">
    <property type="entry name" value="D-GALACTONATE DEHYDRATASE-RELATED"/>
    <property type="match status" value="1"/>
</dbReference>
<proteinExistence type="predicted"/>
<dbReference type="Gene3D" id="3.20.20.120">
    <property type="entry name" value="Enolase-like C-terminal domain"/>
    <property type="match status" value="1"/>
</dbReference>
<comment type="caution">
    <text evidence="3">The sequence shown here is derived from an EMBL/GenBank/DDBJ whole genome shotgun (WGS) entry which is preliminary data.</text>
</comment>
<evidence type="ECO:0000259" key="2">
    <source>
        <dbReference type="SMART" id="SM00922"/>
    </source>
</evidence>
<dbReference type="CDD" id="cd03316">
    <property type="entry name" value="MR_like"/>
    <property type="match status" value="1"/>
</dbReference>
<dbReference type="GO" id="GO:0016829">
    <property type="term" value="F:lyase activity"/>
    <property type="evidence" value="ECO:0007669"/>
    <property type="project" value="UniProtKB-KW"/>
</dbReference>
<dbReference type="SUPFAM" id="SSF51604">
    <property type="entry name" value="Enolase C-terminal domain-like"/>
    <property type="match status" value="1"/>
</dbReference>
<sequence>MKIVSVEIFDIEMQEDIIIPWHPVLVRVTTDEGLTGVGEVALAYGAGHSAGAAATKEVAERFVIGANVWNREALWEKIYRSSFWAQCGGPLILPAMSAIDMALWDIQGKALGVPCYQLLGGKTNEKLRCYASQIQFGWSEKYEHLYKQQEYYDVTKKVMELGYTCVKVDPLLMDRQGKRHPSHTKYFSHEQIEMFRERMAAIREALGPSGEIILEVHSATTIPSALQLGEALEEYGIYYYEEPVAYHDSKLQDIVSRRSPLRMAAGERIFGRNGMRAYMEDRSIEVLQPDIGLVGGLTEAKKMCDYAYTYDVLVQAHVCGSPVATAAALHLETAIPNFLIHEHHSHALKHYNVELCDIDLQPVDGYFTVPEGPGLGINLNDDVVNRSPKVTVTQA</sequence>
<dbReference type="PANTHER" id="PTHR48080:SF2">
    <property type="entry name" value="D-GALACTONATE DEHYDRATASE"/>
    <property type="match status" value="1"/>
</dbReference>
<organism evidence="3 4">
    <name type="scientific">Hoeflea olei</name>
    <dbReference type="NCBI Taxonomy" id="1480615"/>
    <lineage>
        <taxon>Bacteria</taxon>
        <taxon>Pseudomonadati</taxon>
        <taxon>Pseudomonadota</taxon>
        <taxon>Alphaproteobacteria</taxon>
        <taxon>Hyphomicrobiales</taxon>
        <taxon>Rhizobiaceae</taxon>
        <taxon>Hoeflea</taxon>
    </lineage>
</organism>
<dbReference type="AlphaFoldDB" id="A0A1C1YRM8"/>
<evidence type="ECO:0000313" key="3">
    <source>
        <dbReference type="EMBL" id="OCW56020.1"/>
    </source>
</evidence>
<dbReference type="SFLD" id="SFLDG00179">
    <property type="entry name" value="mandelate_racemase"/>
    <property type="match status" value="1"/>
</dbReference>
<keyword evidence="1" id="KW-0456">Lyase</keyword>
<name>A0A1C1YRM8_9HYPH</name>
<dbReference type="Gene3D" id="3.30.390.10">
    <property type="entry name" value="Enolase-like, N-terminal domain"/>
    <property type="match status" value="1"/>
</dbReference>
<dbReference type="RefSeq" id="WP_066183254.1">
    <property type="nucleotide sequence ID" value="NZ_LQZT01000048.1"/>
</dbReference>
<dbReference type="OrthoDB" id="9802699at2"/>
<dbReference type="SFLD" id="SFLDS00001">
    <property type="entry name" value="Enolase"/>
    <property type="match status" value="1"/>
</dbReference>
<dbReference type="InterPro" id="IPR029065">
    <property type="entry name" value="Enolase_C-like"/>
</dbReference>
<dbReference type="Proteomes" id="UP000094795">
    <property type="component" value="Unassembled WGS sequence"/>
</dbReference>
<dbReference type="InterPro" id="IPR034593">
    <property type="entry name" value="DgoD-like"/>
</dbReference>
<dbReference type="InterPro" id="IPR036849">
    <property type="entry name" value="Enolase-like_C_sf"/>
</dbReference>
<dbReference type="Pfam" id="PF02746">
    <property type="entry name" value="MR_MLE_N"/>
    <property type="match status" value="1"/>
</dbReference>
<dbReference type="EMBL" id="LQZT01000048">
    <property type="protein sequence ID" value="OCW56020.1"/>
    <property type="molecule type" value="Genomic_DNA"/>
</dbReference>
<dbReference type="STRING" id="1480615.AWJ14_12450"/>
<gene>
    <name evidence="3" type="ORF">AWJ14_12450</name>
</gene>
<reference evidence="3 4" key="1">
    <citation type="submission" date="2015-12" db="EMBL/GenBank/DDBJ databases">
        <authorList>
            <person name="Shamseldin A."/>
            <person name="Moawad H."/>
            <person name="Abd El-Rahim W.M."/>
            <person name="Sadowsky M.J."/>
        </authorList>
    </citation>
    <scope>NUCLEOTIDE SEQUENCE [LARGE SCALE GENOMIC DNA]</scope>
    <source>
        <strain evidence="3 4">JC234</strain>
    </source>
</reference>
<dbReference type="SMART" id="SM00922">
    <property type="entry name" value="MR_MLE"/>
    <property type="match status" value="1"/>
</dbReference>
<feature type="domain" description="Mandelate racemase/muconate lactonizing enzyme C-terminal" evidence="2">
    <location>
        <begin position="148"/>
        <end position="262"/>
    </location>
</feature>
<dbReference type="InterPro" id="IPR013341">
    <property type="entry name" value="Mandelate_racemase_N_dom"/>
</dbReference>
<evidence type="ECO:0000256" key="1">
    <source>
        <dbReference type="ARBA" id="ARBA00023239"/>
    </source>
</evidence>
<dbReference type="InterPro" id="IPR029017">
    <property type="entry name" value="Enolase-like_N"/>
</dbReference>